<comment type="similarity">
    <text evidence="6">Belongs to the cytochrome c oxidase subunit 6A family.</text>
</comment>
<name>A0A286URI3_9AGAM</name>
<dbReference type="SUPFAM" id="SSF81411">
    <property type="entry name" value="Mitochondrial cytochrome c oxidase subunit VIa"/>
    <property type="match status" value="1"/>
</dbReference>
<dbReference type="GO" id="GO:0030234">
    <property type="term" value="F:enzyme regulator activity"/>
    <property type="evidence" value="ECO:0007669"/>
    <property type="project" value="TreeGrafter"/>
</dbReference>
<dbReference type="STRING" id="2282107.A0A286URI3"/>
<dbReference type="InterPro" id="IPR001349">
    <property type="entry name" value="Cyt_c_oxidase_su6a"/>
</dbReference>
<protein>
    <submittedName>
        <fullName evidence="7">Mitochondrial cytochrome c oxidase subunit VIa</fullName>
    </submittedName>
</protein>
<dbReference type="GO" id="GO:0005743">
    <property type="term" value="C:mitochondrial inner membrane"/>
    <property type="evidence" value="ECO:0007669"/>
    <property type="project" value="UniProtKB-SubCell"/>
</dbReference>
<evidence type="ECO:0000256" key="4">
    <source>
        <dbReference type="ARBA" id="ARBA00023128"/>
    </source>
</evidence>
<evidence type="ECO:0000313" key="8">
    <source>
        <dbReference type="Proteomes" id="UP000217199"/>
    </source>
</evidence>
<dbReference type="Pfam" id="PF02046">
    <property type="entry name" value="COX6A"/>
    <property type="match status" value="1"/>
</dbReference>
<dbReference type="InterPro" id="IPR036418">
    <property type="entry name" value="Cyt_c_oxidase_su6a_sf"/>
</dbReference>
<keyword evidence="4" id="KW-0496">Mitochondrion</keyword>
<dbReference type="AlphaFoldDB" id="A0A286URI3"/>
<proteinExistence type="inferred from homology"/>
<evidence type="ECO:0000256" key="6">
    <source>
        <dbReference type="RuleBase" id="RU004396"/>
    </source>
</evidence>
<gene>
    <name evidence="7" type="ORF">PNOK_0216500</name>
</gene>
<dbReference type="OrthoDB" id="5947505at2759"/>
<keyword evidence="8" id="KW-1185">Reference proteome</keyword>
<accession>A0A286URI3</accession>
<dbReference type="GO" id="GO:0006123">
    <property type="term" value="P:mitochondrial electron transport, cytochrome c to oxygen"/>
    <property type="evidence" value="ECO:0007669"/>
    <property type="project" value="TreeGrafter"/>
</dbReference>
<evidence type="ECO:0000313" key="7">
    <source>
        <dbReference type="EMBL" id="PAV22208.1"/>
    </source>
</evidence>
<evidence type="ECO:0000256" key="3">
    <source>
        <dbReference type="ARBA" id="ARBA00022946"/>
    </source>
</evidence>
<dbReference type="PANTHER" id="PTHR11504:SF0">
    <property type="entry name" value="CYTOCHROME C OXIDASE SUBUNIT"/>
    <property type="match status" value="1"/>
</dbReference>
<sequence>MLRVVPRTVARSAPRRAARSARGYAHHAGHVEELVVGGNPTKEYLANRANIEHHAAETTELWRKISFFVAIPATILATLWVRRVEAEHAEHAEHIKAEHGGEMPAIPDYEYLNKRGKPFPWGRNSLFFNPHVNKNMEDVE</sequence>
<dbReference type="PANTHER" id="PTHR11504">
    <property type="entry name" value="CYTOCHROME C OXIDASE POLYPEPTIDE VIA"/>
    <property type="match status" value="1"/>
</dbReference>
<dbReference type="InParanoid" id="A0A286URI3"/>
<evidence type="ECO:0000256" key="2">
    <source>
        <dbReference type="ARBA" id="ARBA00022792"/>
    </source>
</evidence>
<organism evidence="7 8">
    <name type="scientific">Pyrrhoderma noxium</name>
    <dbReference type="NCBI Taxonomy" id="2282107"/>
    <lineage>
        <taxon>Eukaryota</taxon>
        <taxon>Fungi</taxon>
        <taxon>Dikarya</taxon>
        <taxon>Basidiomycota</taxon>
        <taxon>Agaricomycotina</taxon>
        <taxon>Agaricomycetes</taxon>
        <taxon>Hymenochaetales</taxon>
        <taxon>Hymenochaetaceae</taxon>
        <taxon>Pyrrhoderma</taxon>
    </lineage>
</organism>
<comment type="caution">
    <text evidence="7">The sequence shown here is derived from an EMBL/GenBank/DDBJ whole genome shotgun (WGS) entry which is preliminary data.</text>
</comment>
<evidence type="ECO:0000256" key="1">
    <source>
        <dbReference type="ARBA" id="ARBA00004273"/>
    </source>
</evidence>
<evidence type="ECO:0000256" key="5">
    <source>
        <dbReference type="ARBA" id="ARBA00023136"/>
    </source>
</evidence>
<dbReference type="Proteomes" id="UP000217199">
    <property type="component" value="Unassembled WGS sequence"/>
</dbReference>
<dbReference type="Gene3D" id="4.10.95.10">
    <property type="entry name" value="Cytochrome c oxidase, subunit VIa"/>
    <property type="match status" value="1"/>
</dbReference>
<comment type="subcellular location">
    <subcellularLocation>
        <location evidence="1">Mitochondrion inner membrane</location>
    </subcellularLocation>
</comment>
<keyword evidence="5" id="KW-0472">Membrane</keyword>
<dbReference type="FunCoup" id="A0A286URI3">
    <property type="interactions" value="77"/>
</dbReference>
<dbReference type="EMBL" id="NBII01000002">
    <property type="protein sequence ID" value="PAV22208.1"/>
    <property type="molecule type" value="Genomic_DNA"/>
</dbReference>
<keyword evidence="2" id="KW-0999">Mitochondrion inner membrane</keyword>
<keyword evidence="3" id="KW-0809">Transit peptide</keyword>
<reference evidence="7 8" key="1">
    <citation type="journal article" date="2017" name="Mol. Ecol.">
        <title>Comparative and population genomic landscape of Phellinus noxius: A hypervariable fungus causing root rot in trees.</title>
        <authorList>
            <person name="Chung C.L."/>
            <person name="Lee T.J."/>
            <person name="Akiba M."/>
            <person name="Lee H.H."/>
            <person name="Kuo T.H."/>
            <person name="Liu D."/>
            <person name="Ke H.M."/>
            <person name="Yokoi T."/>
            <person name="Roa M.B."/>
            <person name="Lu M.J."/>
            <person name="Chang Y.Y."/>
            <person name="Ann P.J."/>
            <person name="Tsai J.N."/>
            <person name="Chen C.Y."/>
            <person name="Tzean S.S."/>
            <person name="Ota Y."/>
            <person name="Hattori T."/>
            <person name="Sahashi N."/>
            <person name="Liou R.F."/>
            <person name="Kikuchi T."/>
            <person name="Tsai I.J."/>
        </authorList>
    </citation>
    <scope>NUCLEOTIDE SEQUENCE [LARGE SCALE GENOMIC DNA]</scope>
    <source>
        <strain evidence="7 8">FFPRI411160</strain>
    </source>
</reference>